<comment type="caution">
    <text evidence="1">The sequence shown here is derived from an EMBL/GenBank/DDBJ whole genome shotgun (WGS) entry which is preliminary data.</text>
</comment>
<dbReference type="AlphaFoldDB" id="A0A4Y9LHJ6"/>
<evidence type="ECO:0000313" key="1">
    <source>
        <dbReference type="EMBL" id="TFV43080.1"/>
    </source>
</evidence>
<dbReference type="Proteomes" id="UP000298225">
    <property type="component" value="Unassembled WGS sequence"/>
</dbReference>
<name>A0A4Y9LHJ6_9BRAD</name>
<dbReference type="EMBL" id="SPQU01000001">
    <property type="protein sequence ID" value="TFV43080.1"/>
    <property type="molecule type" value="Genomic_DNA"/>
</dbReference>
<reference evidence="1 2" key="1">
    <citation type="submission" date="2019-03" db="EMBL/GenBank/DDBJ databases">
        <title>Bradyrhizobium strains diversity isolated from Chamaecrista fasciculata.</title>
        <authorList>
            <person name="Urquiaga M.C.O."/>
            <person name="Hungria M."/>
            <person name="Delamuta J.R.M."/>
        </authorList>
    </citation>
    <scope>NUCLEOTIDE SEQUENCE [LARGE SCALE GENOMIC DNA]</scope>
    <source>
        <strain evidence="1 2">CNPSo 3424</strain>
    </source>
</reference>
<proteinExistence type="predicted"/>
<protein>
    <submittedName>
        <fullName evidence="1">Uncharacterized protein</fullName>
    </submittedName>
</protein>
<gene>
    <name evidence="1" type="ORF">E4K66_00650</name>
</gene>
<sequence length="188" mass="20813">MAGIAGVVALTTVQAAAEQAFVTLNGDLKKEAWWVIAEFHPFTTEVRGIPANQIRKSWCKATEFRKDLIPKELLFESGADAMKGAGMSFAIEGRFDGAATRQIAVVGVFQECAGPKGRFMLVLDQPDGGKPKIRFLDAVRTNRQFGALSKDKGGKPVLWECMECDGYSVLKWDRKKNRFGWEPQAEEL</sequence>
<evidence type="ECO:0000313" key="2">
    <source>
        <dbReference type="Proteomes" id="UP000298225"/>
    </source>
</evidence>
<organism evidence="1 2">
    <name type="scientific">Bradyrhizobium frederickii</name>
    <dbReference type="NCBI Taxonomy" id="2560054"/>
    <lineage>
        <taxon>Bacteria</taxon>
        <taxon>Pseudomonadati</taxon>
        <taxon>Pseudomonadota</taxon>
        <taxon>Alphaproteobacteria</taxon>
        <taxon>Hyphomicrobiales</taxon>
        <taxon>Nitrobacteraceae</taxon>
        <taxon>Bradyrhizobium</taxon>
    </lineage>
</organism>
<keyword evidence="2" id="KW-1185">Reference proteome</keyword>
<dbReference type="OrthoDB" id="8221374at2"/>
<accession>A0A4Y9LHJ6</accession>